<reference evidence="1 2" key="1">
    <citation type="submission" date="2015-07" db="EMBL/GenBank/DDBJ databases">
        <authorList>
            <consortium name="Pathogen Informatics"/>
        </authorList>
    </citation>
    <scope>NUCLEOTIDE SEQUENCE [LARGE SCALE GENOMIC DNA]</scope>
    <source>
        <strain evidence="1 2">A316</strain>
    </source>
</reference>
<dbReference type="EMBL" id="CWQY01000012">
    <property type="protein sequence ID" value="CSC70923.1"/>
    <property type="molecule type" value="Genomic_DNA"/>
</dbReference>
<gene>
    <name evidence="1" type="ORF">ERS013200_02068</name>
</gene>
<evidence type="ECO:0000313" key="2">
    <source>
        <dbReference type="Proteomes" id="UP000041770"/>
    </source>
</evidence>
<organism evidence="1 2">
    <name type="scientific">Vibrio cholerae</name>
    <dbReference type="NCBI Taxonomy" id="666"/>
    <lineage>
        <taxon>Bacteria</taxon>
        <taxon>Pseudomonadati</taxon>
        <taxon>Pseudomonadota</taxon>
        <taxon>Gammaproteobacteria</taxon>
        <taxon>Vibrionales</taxon>
        <taxon>Vibrionaceae</taxon>
        <taxon>Vibrio</taxon>
    </lineage>
</organism>
<accession>A0A655YAA0</accession>
<protein>
    <submittedName>
        <fullName evidence="1">Uncharacterized protein</fullName>
    </submittedName>
</protein>
<proteinExistence type="predicted"/>
<evidence type="ECO:0000313" key="1">
    <source>
        <dbReference type="EMBL" id="CSC70923.1"/>
    </source>
</evidence>
<dbReference type="AlphaFoldDB" id="A0A655YAA0"/>
<dbReference type="Proteomes" id="UP000041770">
    <property type="component" value="Unassembled WGS sequence"/>
</dbReference>
<name>A0A655YAA0_VIBCL</name>
<sequence length="55" mass="6394">MVWTCALRIMVSVETNDWCMHGVRHMRRACIGGDHQIGLCEQCEHLLQRAFSHQV</sequence>